<dbReference type="HAMAP" id="MF_00028">
    <property type="entry name" value="CobQ"/>
    <property type="match status" value="1"/>
</dbReference>
<dbReference type="EMBL" id="JQZV01000003">
    <property type="protein sequence ID" value="KGN93308.1"/>
    <property type="molecule type" value="Genomic_DNA"/>
</dbReference>
<evidence type="ECO:0000256" key="1">
    <source>
        <dbReference type="ARBA" id="ARBA00004953"/>
    </source>
</evidence>
<dbReference type="SUPFAM" id="SSF52317">
    <property type="entry name" value="Class I glutamine amidotransferase-like"/>
    <property type="match status" value="1"/>
</dbReference>
<dbReference type="RefSeq" id="WP_036788672.1">
    <property type="nucleotide sequence ID" value="NZ_JQZV01000003.1"/>
</dbReference>
<proteinExistence type="inferred from homology"/>
<evidence type="ECO:0000259" key="5">
    <source>
        <dbReference type="Pfam" id="PF01656"/>
    </source>
</evidence>
<keyword evidence="2 4" id="KW-0169">Cobalamin biosynthesis</keyword>
<reference evidence="7 8" key="1">
    <citation type="submission" date="2014-08" db="EMBL/GenBank/DDBJ databases">
        <title>Porphyromonas canoris strain:OH2762 Genome sequencing.</title>
        <authorList>
            <person name="Wallis C."/>
            <person name="Deusch O."/>
            <person name="O'Flynn C."/>
            <person name="Davis I."/>
            <person name="Jospin G."/>
            <person name="Darling A.E."/>
            <person name="Coil D.A."/>
            <person name="Alexiev A."/>
            <person name="Horsfall A."/>
            <person name="Kirkwood N."/>
            <person name="Harris S."/>
            <person name="Eisen J.A."/>
        </authorList>
    </citation>
    <scope>NUCLEOTIDE SEQUENCE [LARGE SCALE GENOMIC DNA]</scope>
    <source>
        <strain evidence="8">COT-108 OH2762</strain>
    </source>
</reference>
<evidence type="ECO:0000256" key="3">
    <source>
        <dbReference type="ARBA" id="ARBA00022962"/>
    </source>
</evidence>
<dbReference type="InterPro" id="IPR002586">
    <property type="entry name" value="CobQ/CobB/MinD/ParA_Nub-bd_dom"/>
</dbReference>
<dbReference type="InterPro" id="IPR029062">
    <property type="entry name" value="Class_I_gatase-like"/>
</dbReference>
<dbReference type="InterPro" id="IPR004459">
    <property type="entry name" value="CobQ_synth"/>
</dbReference>
<dbReference type="Pfam" id="PF07685">
    <property type="entry name" value="GATase_3"/>
    <property type="match status" value="1"/>
</dbReference>
<evidence type="ECO:0000313" key="7">
    <source>
        <dbReference type="EMBL" id="KGN93308.1"/>
    </source>
</evidence>
<comment type="caution">
    <text evidence="7">The sequence shown here is derived from an EMBL/GenBank/DDBJ whole genome shotgun (WGS) entry which is preliminary data.</text>
</comment>
<dbReference type="SUPFAM" id="SSF52540">
    <property type="entry name" value="P-loop containing nucleoside triphosphate hydrolases"/>
    <property type="match status" value="1"/>
</dbReference>
<comment type="function">
    <text evidence="4">Catalyzes amidations at positions B, D, E, and G on adenosylcobyrinic A,C-diamide. NH(2) groups are provided by glutamine, and one molecule of ATP is hydrogenolyzed for each amidation.</text>
</comment>
<dbReference type="Pfam" id="PF01656">
    <property type="entry name" value="CbiA"/>
    <property type="match status" value="1"/>
</dbReference>
<dbReference type="PANTHER" id="PTHR21343">
    <property type="entry name" value="DETHIOBIOTIN SYNTHETASE"/>
    <property type="match status" value="1"/>
</dbReference>
<dbReference type="InterPro" id="IPR027417">
    <property type="entry name" value="P-loop_NTPase"/>
</dbReference>
<protein>
    <recommendedName>
        <fullName evidence="4">Cobyric acid synthase</fullName>
    </recommendedName>
</protein>
<evidence type="ECO:0000259" key="6">
    <source>
        <dbReference type="Pfam" id="PF07685"/>
    </source>
</evidence>
<name>A0ABR4XMH2_9PORP</name>
<feature type="domain" description="CobQ/CobB/MinD/ParA nucleotide binding" evidence="5">
    <location>
        <begin position="7"/>
        <end position="235"/>
    </location>
</feature>
<dbReference type="InterPro" id="IPR047045">
    <property type="entry name" value="CobQ_N"/>
</dbReference>
<dbReference type="Gene3D" id="3.40.50.300">
    <property type="entry name" value="P-loop containing nucleotide triphosphate hydrolases"/>
    <property type="match status" value="1"/>
</dbReference>
<feature type="active site" evidence="4">
    <location>
        <position position="430"/>
    </location>
</feature>
<sequence>MDKLHPIMFVGTGSDVGKSVVNAGFCRVFLQDGYSPAPFKAQNMSLNSYATPDGLEIGRAQAAQAEACGLACSVEMNPILLKPSGNLTSQVIVNGKPCGNATAKSYFRGNFRQDLFEHVLTAYHKLEQKHNPIVIEGAGSISELNLKDKDIVNMRVAVATRAATYLVTDIDRGGVFASVYGSIMLLPPEERACIKGVIINKFRGDISLFDEGKKIIKELTGVPVVGVLPYAPDIYIEQEDSVVLERLQTKSKEGKINIGVVRHKLFSNFTDFDMLSQIPEINLYFSEDPMEIAKADIIIIPGSKNTIADLERMHENGMAEVILKHHKAGKSLYGICGGYQMMGRSVQDPHHIEGDQEYTNGLGILPVDTIISTEKSTKSCTFSFMNESIHGTGYEIHMGVTKTDKPLLRTSHNEEDGYILNSRTWGTYLHGILDNASVINRIIQEIDPNFHTDIDYKAKKEKGFNALADLIRTHVDMDYIYQTMKQE</sequence>
<evidence type="ECO:0000256" key="4">
    <source>
        <dbReference type="HAMAP-Rule" id="MF_00028"/>
    </source>
</evidence>
<gene>
    <name evidence="4" type="primary">cobQ</name>
    <name evidence="7" type="ORF">HQ43_01280</name>
</gene>
<dbReference type="NCBIfam" id="TIGR00313">
    <property type="entry name" value="cobQ"/>
    <property type="match status" value="1"/>
</dbReference>
<keyword evidence="3 4" id="KW-0315">Glutamine amidotransferase</keyword>
<dbReference type="CDD" id="cd05389">
    <property type="entry name" value="CobQ_N"/>
    <property type="match status" value="1"/>
</dbReference>
<evidence type="ECO:0000313" key="8">
    <source>
        <dbReference type="Proteomes" id="UP000030101"/>
    </source>
</evidence>
<dbReference type="InterPro" id="IPR011698">
    <property type="entry name" value="GATase_3"/>
</dbReference>
<accession>A0ABR4XMH2</accession>
<dbReference type="CDD" id="cd01750">
    <property type="entry name" value="GATase1_CobQ"/>
    <property type="match status" value="1"/>
</dbReference>
<feature type="domain" description="CobB/CobQ-like glutamine amidotransferase" evidence="6">
    <location>
        <begin position="257"/>
        <end position="436"/>
    </location>
</feature>
<feature type="active site" description="Nucleophile" evidence="4">
    <location>
        <position position="336"/>
    </location>
</feature>
<dbReference type="InterPro" id="IPR033949">
    <property type="entry name" value="CobQ_GATase1"/>
</dbReference>
<dbReference type="NCBIfam" id="NF001989">
    <property type="entry name" value="PRK00784.1"/>
    <property type="match status" value="1"/>
</dbReference>
<dbReference type="Gene3D" id="3.40.50.880">
    <property type="match status" value="1"/>
</dbReference>
<keyword evidence="8" id="KW-1185">Reference proteome</keyword>
<dbReference type="Proteomes" id="UP000030101">
    <property type="component" value="Unassembled WGS sequence"/>
</dbReference>
<comment type="pathway">
    <text evidence="1 4">Cofactor biosynthesis; adenosylcobalamin biosynthesis.</text>
</comment>
<dbReference type="PANTHER" id="PTHR21343:SF1">
    <property type="entry name" value="COBYRIC ACID SYNTHASE"/>
    <property type="match status" value="1"/>
</dbReference>
<organism evidence="7 8">
    <name type="scientific">Porphyromonas canoris</name>
    <dbReference type="NCBI Taxonomy" id="36875"/>
    <lineage>
        <taxon>Bacteria</taxon>
        <taxon>Pseudomonadati</taxon>
        <taxon>Bacteroidota</taxon>
        <taxon>Bacteroidia</taxon>
        <taxon>Bacteroidales</taxon>
        <taxon>Porphyromonadaceae</taxon>
        <taxon>Porphyromonas</taxon>
    </lineage>
</organism>
<evidence type="ECO:0000256" key="2">
    <source>
        <dbReference type="ARBA" id="ARBA00022573"/>
    </source>
</evidence>
<comment type="similarity">
    <text evidence="4">Belongs to the CobB/CobQ family. CobQ subfamily.</text>
</comment>
<dbReference type="PROSITE" id="PS51274">
    <property type="entry name" value="GATASE_COBBQ"/>
    <property type="match status" value="1"/>
</dbReference>